<accession>A0A482EAI8</accession>
<dbReference type="PANTHER" id="PTHR36181:SF2">
    <property type="entry name" value="INTRON-ENCODED ENDONUCLEASE AI3-RELATED"/>
    <property type="match status" value="1"/>
</dbReference>
<dbReference type="InterPro" id="IPR004860">
    <property type="entry name" value="LAGLIDADG_dom"/>
</dbReference>
<dbReference type="Pfam" id="PF00961">
    <property type="entry name" value="LAGLIDADG_1"/>
    <property type="match status" value="1"/>
</dbReference>
<evidence type="ECO:0000313" key="2">
    <source>
        <dbReference type="EMBL" id="QBM31543.1"/>
    </source>
</evidence>
<proteinExistence type="predicted"/>
<reference evidence="2" key="1">
    <citation type="submission" date="2019-03" db="EMBL/GenBank/DDBJ databases">
        <authorList>
            <person name="Zhang Y.Q."/>
        </authorList>
    </citation>
    <scope>NUCLEOTIDE SEQUENCE</scope>
    <source>
        <strain evidence="2">YMF1.03753</strain>
    </source>
</reference>
<geneLocation type="mitochondrion" evidence="2"/>
<organism evidence="2">
    <name type="scientific">Arthrobotrys musiformis</name>
    <dbReference type="NCBI Taxonomy" id="47236"/>
    <lineage>
        <taxon>Eukaryota</taxon>
        <taxon>Fungi</taxon>
        <taxon>Dikarya</taxon>
        <taxon>Ascomycota</taxon>
        <taxon>Pezizomycotina</taxon>
        <taxon>Orbiliomycetes</taxon>
        <taxon>Orbiliales</taxon>
        <taxon>Orbiliaceae</taxon>
        <taxon>Arthrobotrys</taxon>
    </lineage>
</organism>
<dbReference type="InterPro" id="IPR027434">
    <property type="entry name" value="Homing_endonucl"/>
</dbReference>
<dbReference type="AlphaFoldDB" id="A0A482EAI8"/>
<dbReference type="SUPFAM" id="SSF55608">
    <property type="entry name" value="Homing endonucleases"/>
    <property type="match status" value="2"/>
</dbReference>
<evidence type="ECO:0000259" key="1">
    <source>
        <dbReference type="Pfam" id="PF00961"/>
    </source>
</evidence>
<dbReference type="InterPro" id="IPR051289">
    <property type="entry name" value="LAGLIDADG_Endonuclease"/>
</dbReference>
<dbReference type="GO" id="GO:0004519">
    <property type="term" value="F:endonuclease activity"/>
    <property type="evidence" value="ECO:0007669"/>
    <property type="project" value="InterPro"/>
</dbReference>
<dbReference type="GO" id="GO:0005739">
    <property type="term" value="C:mitochondrion"/>
    <property type="evidence" value="ECO:0007669"/>
    <property type="project" value="UniProtKB-ARBA"/>
</dbReference>
<sequence length="284" mass="33499">MNLNIKDQIKLVGLTDSDIFHSFIIEKIKGKFKLNYSFCQPINNLRLLYHIKKILGYGKVLKYESRQIACFTINDSNVLKEIIFPIFDKYPLLTSKYFYYIQFKKAWYILESNSLTIEQKNEAIESLLNVSLPKDYVSPVIHQLSDGSSYEEIKSVISIYWLTGFIEGNSNLDVLFEQGVFNIEFSIKIKREILLLNLIKRLFHIPNKVIEQNGYLILKTKHSRAISNIISTFSTKDCKFKGMKSFYFKLWIKAFYYKNKNINKVARIYKIILNLRKEYNSKLL</sequence>
<name>A0A482EAI8_9PEZI</name>
<keyword evidence="2" id="KW-0496">Mitochondrion</keyword>
<dbReference type="Gene3D" id="3.10.28.10">
    <property type="entry name" value="Homing endonucleases"/>
    <property type="match status" value="2"/>
</dbReference>
<feature type="domain" description="Homing endonuclease LAGLIDADG" evidence="1">
    <location>
        <begin position="11"/>
        <end position="106"/>
    </location>
</feature>
<protein>
    <recommendedName>
        <fullName evidence="1">Homing endonuclease LAGLIDADG domain-containing protein</fullName>
    </recommendedName>
</protein>
<dbReference type="PANTHER" id="PTHR36181">
    <property type="entry name" value="INTRON-ENCODED ENDONUCLEASE AI3-RELATED"/>
    <property type="match status" value="1"/>
</dbReference>
<gene>
    <name evidence="2" type="primary">orf284</name>
</gene>
<dbReference type="EMBL" id="MK633967">
    <property type="protein sequence ID" value="QBM31543.1"/>
    <property type="molecule type" value="Genomic_DNA"/>
</dbReference>